<dbReference type="PANTHER" id="PTHR42853">
    <property type="entry name" value="ACETYL-COENZYME A CARBOXYLASE CARBOXYL TRANSFERASE SUBUNIT ALPHA"/>
    <property type="match status" value="1"/>
</dbReference>
<sequence>MTRAYEVVQAAREERPYTTQELIDGLVTDFQSFHGDRNHSDDPAMIGGIGWLDDTPVTIIATDKGATLKTRLATHFGSPEPWGYRKAERLMKQAAKFNRPIITLINTPGAYPGQEAEANGQGEAIASLLLTASLLPVPIVSVLVGEGGSGGALALALGDQVWMTDKSMYAILSPEGFASILWKDSKRAQEAAEVMQLTPDALFEATVVDRIVPDTGVDFAADLRARLVPTIAELQAQSTTERLETRYARFRRF</sequence>
<reference evidence="12 13" key="1">
    <citation type="journal article" date="2015" name="Genome Announc.">
        <title>Expanding the biotechnology potential of lactobacilli through comparative genomics of 213 strains and associated genera.</title>
        <authorList>
            <person name="Sun Z."/>
            <person name="Harris H.M."/>
            <person name="McCann A."/>
            <person name="Guo C."/>
            <person name="Argimon S."/>
            <person name="Zhang W."/>
            <person name="Yang X."/>
            <person name="Jeffery I.B."/>
            <person name="Cooney J.C."/>
            <person name="Kagawa T.F."/>
            <person name="Liu W."/>
            <person name="Song Y."/>
            <person name="Salvetti E."/>
            <person name="Wrobel A."/>
            <person name="Rasinkangas P."/>
            <person name="Parkhill J."/>
            <person name="Rea M.C."/>
            <person name="O'Sullivan O."/>
            <person name="Ritari J."/>
            <person name="Douillard F.P."/>
            <person name="Paul Ross R."/>
            <person name="Yang R."/>
            <person name="Briner A.E."/>
            <person name="Felis G.E."/>
            <person name="de Vos W.M."/>
            <person name="Barrangou R."/>
            <person name="Klaenhammer T.R."/>
            <person name="Caufield P.W."/>
            <person name="Cui Y."/>
            <person name="Zhang H."/>
            <person name="O'Toole P.W."/>
        </authorList>
    </citation>
    <scope>NUCLEOTIDE SEQUENCE [LARGE SCALE GENOMIC DNA]</scope>
    <source>
        <strain evidence="12 13">DSM 24301</strain>
    </source>
</reference>
<dbReference type="STRING" id="1293598.IV56_GL001208"/>
<comment type="pathway">
    <text evidence="1">Lipid metabolism; malonyl-CoA biosynthesis; malonyl-CoA from acetyl-CoA: step 1/1.</text>
</comment>
<dbReference type="InterPro" id="IPR011763">
    <property type="entry name" value="COA_CT_C"/>
</dbReference>
<evidence type="ECO:0000256" key="8">
    <source>
        <dbReference type="ARBA" id="ARBA00023098"/>
    </source>
</evidence>
<evidence type="ECO:0000256" key="5">
    <source>
        <dbReference type="ARBA" id="ARBA00022741"/>
    </source>
</evidence>
<dbReference type="Pfam" id="PF03255">
    <property type="entry name" value="ACCA"/>
    <property type="match status" value="1"/>
</dbReference>
<evidence type="ECO:0000313" key="12">
    <source>
        <dbReference type="EMBL" id="KRO16426.1"/>
    </source>
</evidence>
<dbReference type="EC" id="2.1.3.15" evidence="2"/>
<name>A0A0R2N0C0_9LACO</name>
<dbReference type="InterPro" id="IPR029045">
    <property type="entry name" value="ClpP/crotonase-like_dom_sf"/>
</dbReference>
<dbReference type="PRINTS" id="PR01069">
    <property type="entry name" value="ACCCTRFRASEA"/>
</dbReference>
<dbReference type="Proteomes" id="UP000050969">
    <property type="component" value="Unassembled WGS sequence"/>
</dbReference>
<gene>
    <name evidence="12" type="ORF">IV56_GL001208</name>
</gene>
<evidence type="ECO:0000256" key="3">
    <source>
        <dbReference type="ARBA" id="ARBA00022516"/>
    </source>
</evidence>
<dbReference type="UniPathway" id="UPA00655">
    <property type="reaction ID" value="UER00711"/>
</dbReference>
<dbReference type="PROSITE" id="PS50989">
    <property type="entry name" value="COA_CT_CTER"/>
    <property type="match status" value="1"/>
</dbReference>
<keyword evidence="13" id="KW-1185">Reference proteome</keyword>
<evidence type="ECO:0000256" key="2">
    <source>
        <dbReference type="ARBA" id="ARBA00011883"/>
    </source>
</evidence>
<dbReference type="SUPFAM" id="SSF52096">
    <property type="entry name" value="ClpP/crotonase"/>
    <property type="match status" value="1"/>
</dbReference>
<keyword evidence="9" id="KW-0275">Fatty acid biosynthesis</keyword>
<evidence type="ECO:0000256" key="4">
    <source>
        <dbReference type="ARBA" id="ARBA00022679"/>
    </source>
</evidence>
<accession>A0A0R2N0C0</accession>
<dbReference type="OrthoDB" id="9808023at2"/>
<dbReference type="InterPro" id="IPR001095">
    <property type="entry name" value="Acetyl_CoA_COase_a_su"/>
</dbReference>
<evidence type="ECO:0000256" key="7">
    <source>
        <dbReference type="ARBA" id="ARBA00022840"/>
    </source>
</evidence>
<dbReference type="Gene3D" id="3.90.226.10">
    <property type="entry name" value="2-enoyl-CoA Hydratase, Chain A, domain 1"/>
    <property type="match status" value="1"/>
</dbReference>
<keyword evidence="8" id="KW-0443">Lipid metabolism</keyword>
<dbReference type="PATRIC" id="fig|1293598.4.peg.1271"/>
<evidence type="ECO:0000313" key="13">
    <source>
        <dbReference type="Proteomes" id="UP000050969"/>
    </source>
</evidence>
<evidence type="ECO:0000256" key="1">
    <source>
        <dbReference type="ARBA" id="ARBA00004956"/>
    </source>
</evidence>
<dbReference type="GO" id="GO:0009317">
    <property type="term" value="C:acetyl-CoA carboxylase complex"/>
    <property type="evidence" value="ECO:0007669"/>
    <property type="project" value="InterPro"/>
</dbReference>
<evidence type="ECO:0000256" key="9">
    <source>
        <dbReference type="ARBA" id="ARBA00023160"/>
    </source>
</evidence>
<dbReference type="GO" id="GO:0003989">
    <property type="term" value="F:acetyl-CoA carboxylase activity"/>
    <property type="evidence" value="ECO:0007669"/>
    <property type="project" value="InterPro"/>
</dbReference>
<keyword evidence="7" id="KW-0067">ATP-binding</keyword>
<organism evidence="12 13">
    <name type="scientific">Lacticaseibacillus saniviri JCM 17471 = DSM 24301</name>
    <dbReference type="NCBI Taxonomy" id="1293598"/>
    <lineage>
        <taxon>Bacteria</taxon>
        <taxon>Bacillati</taxon>
        <taxon>Bacillota</taxon>
        <taxon>Bacilli</taxon>
        <taxon>Lactobacillales</taxon>
        <taxon>Lactobacillaceae</taxon>
        <taxon>Lacticaseibacillus</taxon>
    </lineage>
</organism>
<dbReference type="GO" id="GO:0005524">
    <property type="term" value="F:ATP binding"/>
    <property type="evidence" value="ECO:0007669"/>
    <property type="project" value="UniProtKB-KW"/>
</dbReference>
<evidence type="ECO:0000256" key="10">
    <source>
        <dbReference type="ARBA" id="ARBA00049152"/>
    </source>
</evidence>
<keyword evidence="3" id="KW-0444">Lipid biosynthesis</keyword>
<keyword evidence="5" id="KW-0547">Nucleotide-binding</keyword>
<protein>
    <recommendedName>
        <fullName evidence="2">acetyl-CoA carboxytransferase</fullName>
        <ecNumber evidence="2">2.1.3.15</ecNumber>
    </recommendedName>
</protein>
<dbReference type="EMBL" id="JQCE01000038">
    <property type="protein sequence ID" value="KRO16426.1"/>
    <property type="molecule type" value="Genomic_DNA"/>
</dbReference>
<comment type="catalytic activity">
    <reaction evidence="10">
        <text>N(6)-carboxybiotinyl-L-lysyl-[protein] + acetyl-CoA = N(6)-biotinyl-L-lysyl-[protein] + malonyl-CoA</text>
        <dbReference type="Rhea" id="RHEA:54728"/>
        <dbReference type="Rhea" id="RHEA-COMP:10505"/>
        <dbReference type="Rhea" id="RHEA-COMP:10506"/>
        <dbReference type="ChEBI" id="CHEBI:57288"/>
        <dbReference type="ChEBI" id="CHEBI:57384"/>
        <dbReference type="ChEBI" id="CHEBI:83144"/>
        <dbReference type="ChEBI" id="CHEBI:83145"/>
        <dbReference type="EC" id="2.1.3.15"/>
    </reaction>
</comment>
<keyword evidence="6" id="KW-0276">Fatty acid metabolism</keyword>
<dbReference type="GO" id="GO:0006633">
    <property type="term" value="P:fatty acid biosynthetic process"/>
    <property type="evidence" value="ECO:0007669"/>
    <property type="project" value="UniProtKB-KW"/>
</dbReference>
<dbReference type="RefSeq" id="WP_054777349.1">
    <property type="nucleotide sequence ID" value="NZ_BBBX01000011.1"/>
</dbReference>
<dbReference type="AlphaFoldDB" id="A0A0R2N0C0"/>
<dbReference type="PANTHER" id="PTHR42853:SF3">
    <property type="entry name" value="ACETYL-COENZYME A CARBOXYLASE CARBOXYL TRANSFERASE SUBUNIT ALPHA, CHLOROPLASTIC"/>
    <property type="match status" value="1"/>
</dbReference>
<proteinExistence type="predicted"/>
<dbReference type="GO" id="GO:0016743">
    <property type="term" value="F:carboxyl- or carbamoyltransferase activity"/>
    <property type="evidence" value="ECO:0007669"/>
    <property type="project" value="InterPro"/>
</dbReference>
<dbReference type="NCBIfam" id="NF041504">
    <property type="entry name" value="AccA_sub"/>
    <property type="match status" value="1"/>
</dbReference>
<dbReference type="GO" id="GO:2001295">
    <property type="term" value="P:malonyl-CoA biosynthetic process"/>
    <property type="evidence" value="ECO:0007669"/>
    <property type="project" value="UniProtKB-UniPathway"/>
</dbReference>
<evidence type="ECO:0000256" key="6">
    <source>
        <dbReference type="ARBA" id="ARBA00022832"/>
    </source>
</evidence>
<keyword evidence="4 12" id="KW-0808">Transferase</keyword>
<comment type="caution">
    <text evidence="12">The sequence shown here is derived from an EMBL/GenBank/DDBJ whole genome shotgun (WGS) entry which is preliminary data.</text>
</comment>
<evidence type="ECO:0000259" key="11">
    <source>
        <dbReference type="PROSITE" id="PS50989"/>
    </source>
</evidence>
<feature type="domain" description="CoA carboxyltransferase C-terminal" evidence="11">
    <location>
        <begin position="1"/>
        <end position="233"/>
    </location>
</feature>